<evidence type="ECO:0000259" key="1">
    <source>
        <dbReference type="Pfam" id="PF03435"/>
    </source>
</evidence>
<protein>
    <submittedName>
        <fullName evidence="2">Saccharopine dehydrogenase</fullName>
    </submittedName>
</protein>
<dbReference type="InterPro" id="IPR036291">
    <property type="entry name" value="NAD(P)-bd_dom_sf"/>
</dbReference>
<dbReference type="InterPro" id="IPR005097">
    <property type="entry name" value="Sacchrp_dh_NADP-bd"/>
</dbReference>
<comment type="caution">
    <text evidence="2">The sequence shown here is derived from an EMBL/GenBank/DDBJ whole genome shotgun (WGS) entry which is preliminary data.</text>
</comment>
<dbReference type="Proteomes" id="UP000306378">
    <property type="component" value="Unassembled WGS sequence"/>
</dbReference>
<dbReference type="EMBL" id="VBUT01000005">
    <property type="protein sequence ID" value="TLF77448.1"/>
    <property type="molecule type" value="Genomic_DNA"/>
</dbReference>
<dbReference type="Pfam" id="PF03435">
    <property type="entry name" value="Sacchrp_dh_NADP"/>
    <property type="match status" value="1"/>
</dbReference>
<proteinExistence type="predicted"/>
<organism evidence="2 3">
    <name type="scientific">Nocardia cyriacigeorgica</name>
    <dbReference type="NCBI Taxonomy" id="135487"/>
    <lineage>
        <taxon>Bacteria</taxon>
        <taxon>Bacillati</taxon>
        <taxon>Actinomycetota</taxon>
        <taxon>Actinomycetes</taxon>
        <taxon>Mycobacteriales</taxon>
        <taxon>Nocardiaceae</taxon>
        <taxon>Nocardia</taxon>
    </lineage>
</organism>
<reference evidence="2 3" key="1">
    <citation type="submission" date="2019-05" db="EMBL/GenBank/DDBJ databases">
        <title>Genomes sequences of two Nocardia cyriacigeorgica environmental isolates, type strains Nocardia asteroides ATCC 19247 and Nocardia cyriacigeorgica DSM 44484.</title>
        <authorList>
            <person name="Vautrin F."/>
            <person name="Bergeron E."/>
            <person name="Dubost A."/>
            <person name="Abrouk D."/>
            <person name="Rodriguez Nava V."/>
            <person name="Pujic P."/>
        </authorList>
    </citation>
    <scope>NUCLEOTIDE SEQUENCE [LARGE SCALE GENOMIC DNA]</scope>
    <source>
        <strain evidence="2 3">EML 446</strain>
    </source>
</reference>
<gene>
    <name evidence="2" type="ORF">FEK34_14020</name>
</gene>
<evidence type="ECO:0000313" key="3">
    <source>
        <dbReference type="Proteomes" id="UP000306378"/>
    </source>
</evidence>
<evidence type="ECO:0000313" key="2">
    <source>
        <dbReference type="EMBL" id="TLF77448.1"/>
    </source>
</evidence>
<dbReference type="SUPFAM" id="SSF51735">
    <property type="entry name" value="NAD(P)-binding Rossmann-fold domains"/>
    <property type="match status" value="1"/>
</dbReference>
<feature type="domain" description="Saccharopine dehydrogenase NADP binding" evidence="1">
    <location>
        <begin position="5"/>
        <end position="125"/>
    </location>
</feature>
<dbReference type="Gene3D" id="3.40.50.720">
    <property type="entry name" value="NAD(P)-binding Rossmann-like Domain"/>
    <property type="match status" value="1"/>
</dbReference>
<dbReference type="PANTHER" id="PTHR43781">
    <property type="entry name" value="SACCHAROPINE DEHYDROGENASE"/>
    <property type="match status" value="1"/>
</dbReference>
<accession>A0A5R8NP49</accession>
<dbReference type="PANTHER" id="PTHR43781:SF1">
    <property type="entry name" value="SACCHAROPINE DEHYDROGENASE"/>
    <property type="match status" value="1"/>
</dbReference>
<name>A0A5R8NP49_9NOCA</name>
<dbReference type="RefSeq" id="WP_138448309.1">
    <property type="nucleotide sequence ID" value="NZ_VBUT01000005.1"/>
</dbReference>
<sequence>MSGRIVLLGATGYTGGIVLDALLRRGLAPILAGRNRAALATLAERAGGLDYRIADVTDPQSVANLVDRGDVLISTVGPFERYGYPVARAAAESGAHYIDSTGEVGFVRELRRRLHDRARETGSLMVPAFGYDYVPGILAATLAARQAEAPVRSIDIGYFATGSLRKGLSHGTRTTMRDGLTLPSPRWSGGRLVEARTGSKVRAFDVRGKRKNATLVSGTEVLFLPEDLPTLDSVTVYNGWFPALARPMVVLSAMTAQLSRIPLGRKLIDIASGPMIGPAGGPDAAERARTRSHVVAVAADESGRSSQVHVEGPSAYSVTGELMAWAAQRLVTAPPRTAGVVGPVEAFGFEVLRDGCAGVGLIPV</sequence>
<dbReference type="AlphaFoldDB" id="A0A5R8NP49"/>